<dbReference type="GO" id="GO:0016787">
    <property type="term" value="F:hydrolase activity"/>
    <property type="evidence" value="ECO:0007669"/>
    <property type="project" value="UniProtKB-KW"/>
</dbReference>
<dbReference type="Proteomes" id="UP001589867">
    <property type="component" value="Unassembled WGS sequence"/>
</dbReference>
<dbReference type="PANTHER" id="PTHR46044">
    <property type="entry name" value="NITRILASE"/>
    <property type="match status" value="1"/>
</dbReference>
<dbReference type="InterPro" id="IPR036526">
    <property type="entry name" value="C-N_Hydrolase_sf"/>
</dbReference>
<evidence type="ECO:0000313" key="4">
    <source>
        <dbReference type="Proteomes" id="UP001589867"/>
    </source>
</evidence>
<reference evidence="3 4" key="1">
    <citation type="submission" date="2024-09" db="EMBL/GenBank/DDBJ databases">
        <authorList>
            <person name="Sun Q."/>
            <person name="Mori K."/>
        </authorList>
    </citation>
    <scope>NUCLEOTIDE SEQUENCE [LARGE SCALE GENOMIC DNA]</scope>
    <source>
        <strain evidence="3 4">TBRC 3947</strain>
    </source>
</reference>
<dbReference type="PANTHER" id="PTHR46044:SF1">
    <property type="entry name" value="CN HYDROLASE DOMAIN-CONTAINING PROTEIN"/>
    <property type="match status" value="1"/>
</dbReference>
<dbReference type="SUPFAM" id="SSF56317">
    <property type="entry name" value="Carbon-nitrogen hydrolase"/>
    <property type="match status" value="1"/>
</dbReference>
<dbReference type="InterPro" id="IPR003010">
    <property type="entry name" value="C-N_Hydrolase"/>
</dbReference>
<accession>A0ABV6LYM0</accession>
<protein>
    <submittedName>
        <fullName evidence="3">Carbon-nitrogen hydrolase family protein</fullName>
    </submittedName>
</protein>
<organism evidence="3 4">
    <name type="scientific">Phytohabitans kaempferiae</name>
    <dbReference type="NCBI Taxonomy" id="1620943"/>
    <lineage>
        <taxon>Bacteria</taxon>
        <taxon>Bacillati</taxon>
        <taxon>Actinomycetota</taxon>
        <taxon>Actinomycetes</taxon>
        <taxon>Micromonosporales</taxon>
        <taxon>Micromonosporaceae</taxon>
    </lineage>
</organism>
<evidence type="ECO:0000259" key="2">
    <source>
        <dbReference type="PROSITE" id="PS50263"/>
    </source>
</evidence>
<dbReference type="Gene3D" id="3.60.110.10">
    <property type="entry name" value="Carbon-nitrogen hydrolase"/>
    <property type="match status" value="1"/>
</dbReference>
<comment type="caution">
    <text evidence="3">The sequence shown here is derived from an EMBL/GenBank/DDBJ whole genome shotgun (WGS) entry which is preliminary data.</text>
</comment>
<proteinExistence type="inferred from homology"/>
<evidence type="ECO:0000256" key="1">
    <source>
        <dbReference type="ARBA" id="ARBA00008129"/>
    </source>
</evidence>
<evidence type="ECO:0000313" key="3">
    <source>
        <dbReference type="EMBL" id="MFC0527368.1"/>
    </source>
</evidence>
<keyword evidence="4" id="KW-1185">Reference proteome</keyword>
<sequence length="327" mass="35901">MTDREFTVTRVAAAQAHPAWLDPAATARKVVRWLEDAAAQDVKLVAFPETFLGGYPFWVELTGGARFNDARQKKAYAEYLGAAVETVGPEITSIVEAARDLGVFVYLGALERATDQARGTVFCSLLAIDPDQGLVGVHRKLMPTHEERLVWGFGDGNGLVVHQSGGLNVGGLNCWENWMPQPRHALYALGEELHVSVWPGHPRNTIDLTRFIALEGRVYSLAANGLISLADVPPAFSLYEELAELTTTDFCTGGSALAAPDGSWLVEPVAHEERLIVGDIDTAKVYAERQNFDPTGHYARPDIFNVRVDRSRRRASTFFQTPGLLQQ</sequence>
<gene>
    <name evidence="3" type="ORF">ACFFIA_06825</name>
</gene>
<dbReference type="RefSeq" id="WP_377247148.1">
    <property type="nucleotide sequence ID" value="NZ_JBHLUH010000009.1"/>
</dbReference>
<comment type="similarity">
    <text evidence="1">Belongs to the carbon-nitrogen hydrolase superfamily. Nitrilase family.</text>
</comment>
<name>A0ABV6LYM0_9ACTN</name>
<dbReference type="EMBL" id="JBHLUH010000009">
    <property type="protein sequence ID" value="MFC0527368.1"/>
    <property type="molecule type" value="Genomic_DNA"/>
</dbReference>
<dbReference type="CDD" id="cd07564">
    <property type="entry name" value="nitrilases_CHs"/>
    <property type="match status" value="1"/>
</dbReference>
<dbReference type="Pfam" id="PF00795">
    <property type="entry name" value="CN_hydrolase"/>
    <property type="match status" value="1"/>
</dbReference>
<dbReference type="PROSITE" id="PS50263">
    <property type="entry name" value="CN_HYDROLASE"/>
    <property type="match status" value="1"/>
</dbReference>
<keyword evidence="3" id="KW-0378">Hydrolase</keyword>
<feature type="domain" description="CN hydrolase" evidence="2">
    <location>
        <begin position="9"/>
        <end position="282"/>
    </location>
</feature>
<dbReference type="InterPro" id="IPR044149">
    <property type="entry name" value="Nitrilases_CHs"/>
</dbReference>